<accession>A0A7K3W9I8</accession>
<dbReference type="Pfam" id="PF10823">
    <property type="entry name" value="DUF2568"/>
    <property type="match status" value="1"/>
</dbReference>
<keyword evidence="1" id="KW-0812">Transmembrane</keyword>
<dbReference type="InterPro" id="IPR021214">
    <property type="entry name" value="DUF2568"/>
</dbReference>
<feature type="transmembrane region" description="Helical" evidence="1">
    <location>
        <begin position="32"/>
        <end position="51"/>
    </location>
</feature>
<dbReference type="AlphaFoldDB" id="A0A7K3W9I8"/>
<gene>
    <name evidence="2" type="ORF">G1H19_03720</name>
</gene>
<sequence length="114" mass="11074">MLLRYCSCSCGAAAPQERTGHRRSRPATPVRVLLAAGLPLAAAVLWGLFAAPRAARASAGARAVVQVLVFGGAALALGALSGTASGVLFAVLAAGDVALAAVLPAASGGPAADR</sequence>
<comment type="caution">
    <text evidence="2">The sequence shown here is derived from an EMBL/GenBank/DDBJ whole genome shotgun (WGS) entry which is preliminary data.</text>
</comment>
<name>A0A7K3W9I8_9ACTN</name>
<dbReference type="Proteomes" id="UP000470470">
    <property type="component" value="Unassembled WGS sequence"/>
</dbReference>
<protein>
    <submittedName>
        <fullName evidence="2">DUF2568 domain-containing protein</fullName>
    </submittedName>
</protein>
<feature type="transmembrane region" description="Helical" evidence="1">
    <location>
        <begin position="63"/>
        <end position="81"/>
    </location>
</feature>
<dbReference type="EMBL" id="JAAGWK010000008">
    <property type="protein sequence ID" value="NEL53121.1"/>
    <property type="molecule type" value="Genomic_DNA"/>
</dbReference>
<proteinExistence type="predicted"/>
<organism evidence="2 3">
    <name type="scientific">Goekera deserti</name>
    <dbReference type="NCBI Taxonomy" id="2497753"/>
    <lineage>
        <taxon>Bacteria</taxon>
        <taxon>Bacillati</taxon>
        <taxon>Actinomycetota</taxon>
        <taxon>Actinomycetes</taxon>
        <taxon>Geodermatophilales</taxon>
        <taxon>Geodermatophilaceae</taxon>
        <taxon>Goekera</taxon>
    </lineage>
</organism>
<evidence type="ECO:0000313" key="2">
    <source>
        <dbReference type="EMBL" id="NEL53121.1"/>
    </source>
</evidence>
<keyword evidence="1" id="KW-1133">Transmembrane helix</keyword>
<evidence type="ECO:0000256" key="1">
    <source>
        <dbReference type="SAM" id="Phobius"/>
    </source>
</evidence>
<keyword evidence="3" id="KW-1185">Reference proteome</keyword>
<feature type="transmembrane region" description="Helical" evidence="1">
    <location>
        <begin position="87"/>
        <end position="106"/>
    </location>
</feature>
<evidence type="ECO:0000313" key="3">
    <source>
        <dbReference type="Proteomes" id="UP000470470"/>
    </source>
</evidence>
<reference evidence="2 3" key="1">
    <citation type="submission" date="2020-02" db="EMBL/GenBank/DDBJ databases">
        <title>The whole genome sequence of CPCC 205119.</title>
        <authorList>
            <person name="Jiang Z."/>
        </authorList>
    </citation>
    <scope>NUCLEOTIDE SEQUENCE [LARGE SCALE GENOMIC DNA]</scope>
    <source>
        <strain evidence="2 3">CPCC 205119</strain>
    </source>
</reference>
<keyword evidence="1" id="KW-0472">Membrane</keyword>